<dbReference type="InterPro" id="IPR007138">
    <property type="entry name" value="ABM_dom"/>
</dbReference>
<evidence type="ECO:0000313" key="2">
    <source>
        <dbReference type="EMBL" id="CUB02311.1"/>
    </source>
</evidence>
<organism evidence="2 3">
    <name type="scientific">Marinomonas fungiae</name>
    <dbReference type="NCBI Taxonomy" id="1137284"/>
    <lineage>
        <taxon>Bacteria</taxon>
        <taxon>Pseudomonadati</taxon>
        <taxon>Pseudomonadota</taxon>
        <taxon>Gammaproteobacteria</taxon>
        <taxon>Oceanospirillales</taxon>
        <taxon>Oceanospirillaceae</taxon>
        <taxon>Marinomonas</taxon>
    </lineage>
</organism>
<protein>
    <submittedName>
        <fullName evidence="2">Heme-degrading monooxygenase HmoA and related ABM domain proteins</fullName>
    </submittedName>
</protein>
<gene>
    <name evidence="2" type="ORF">Ga0061065_101144</name>
</gene>
<evidence type="ECO:0000313" key="3">
    <source>
        <dbReference type="Proteomes" id="UP000182769"/>
    </source>
</evidence>
<keyword evidence="3" id="KW-1185">Reference proteome</keyword>
<dbReference type="STRING" id="1137284.GCA_001418205_00142"/>
<dbReference type="OrthoDB" id="9798115at2"/>
<sequence>MFIAMNRFKIKLGCEQEFIEIWKGRDSYLNEVPGFQSFNLLQGATNEEYTLFSSHAVWESRAAFDAWTKSEAFRKAHANAGSRRDIYMGHPQLECFEAVI</sequence>
<name>A0A0K6IGY0_9GAMM</name>
<dbReference type="PANTHER" id="PTHR34474">
    <property type="entry name" value="SIGNAL TRANSDUCTION PROTEIN TRAP"/>
    <property type="match status" value="1"/>
</dbReference>
<dbReference type="RefSeq" id="WP_055461290.1">
    <property type="nucleotide sequence ID" value="NZ_CYHG01000001.1"/>
</dbReference>
<keyword evidence="2" id="KW-0560">Oxidoreductase</keyword>
<dbReference type="InterPro" id="IPR011008">
    <property type="entry name" value="Dimeric_a/b-barrel"/>
</dbReference>
<feature type="domain" description="ABM" evidence="1">
    <location>
        <begin position="2"/>
        <end position="96"/>
    </location>
</feature>
<proteinExistence type="predicted"/>
<dbReference type="PANTHER" id="PTHR34474:SF2">
    <property type="entry name" value="SIGNAL TRANSDUCTION PROTEIN TRAP"/>
    <property type="match status" value="1"/>
</dbReference>
<dbReference type="GO" id="GO:0004497">
    <property type="term" value="F:monooxygenase activity"/>
    <property type="evidence" value="ECO:0007669"/>
    <property type="project" value="UniProtKB-KW"/>
</dbReference>
<reference evidence="3" key="1">
    <citation type="submission" date="2015-08" db="EMBL/GenBank/DDBJ databases">
        <authorList>
            <person name="Varghese N."/>
        </authorList>
    </citation>
    <scope>NUCLEOTIDE SEQUENCE [LARGE SCALE GENOMIC DNA]</scope>
    <source>
        <strain evidence="3">JCM 18476</strain>
    </source>
</reference>
<dbReference type="PROSITE" id="PS51725">
    <property type="entry name" value="ABM"/>
    <property type="match status" value="1"/>
</dbReference>
<dbReference type="SUPFAM" id="SSF54909">
    <property type="entry name" value="Dimeric alpha+beta barrel"/>
    <property type="match status" value="1"/>
</dbReference>
<dbReference type="Gene3D" id="3.30.70.100">
    <property type="match status" value="1"/>
</dbReference>
<evidence type="ECO:0000259" key="1">
    <source>
        <dbReference type="PROSITE" id="PS51725"/>
    </source>
</evidence>
<dbReference type="Pfam" id="PF03992">
    <property type="entry name" value="ABM"/>
    <property type="match status" value="1"/>
</dbReference>
<accession>A0A0K6IGY0</accession>
<dbReference type="InterPro" id="IPR050404">
    <property type="entry name" value="Heme-degrading_MO"/>
</dbReference>
<dbReference type="EMBL" id="CYHG01000001">
    <property type="protein sequence ID" value="CUB02311.1"/>
    <property type="molecule type" value="Genomic_DNA"/>
</dbReference>
<dbReference type="AlphaFoldDB" id="A0A0K6IGY0"/>
<dbReference type="Proteomes" id="UP000182769">
    <property type="component" value="Unassembled WGS sequence"/>
</dbReference>
<keyword evidence="2" id="KW-0503">Monooxygenase</keyword>